<evidence type="ECO:0000313" key="2">
    <source>
        <dbReference type="EMBL" id="PZX20013.1"/>
    </source>
</evidence>
<dbReference type="RefSeq" id="WP_111444199.1">
    <property type="nucleotide sequence ID" value="NZ_QKZK01000003.1"/>
</dbReference>
<evidence type="ECO:0000256" key="1">
    <source>
        <dbReference type="SAM" id="Phobius"/>
    </source>
</evidence>
<protein>
    <submittedName>
        <fullName evidence="2">Uncharacterized protein</fullName>
    </submittedName>
</protein>
<gene>
    <name evidence="2" type="ORF">LX69_00464</name>
</gene>
<dbReference type="Proteomes" id="UP000249239">
    <property type="component" value="Unassembled WGS sequence"/>
</dbReference>
<feature type="transmembrane region" description="Helical" evidence="1">
    <location>
        <begin position="12"/>
        <end position="30"/>
    </location>
</feature>
<keyword evidence="1" id="KW-0812">Transmembrane</keyword>
<proteinExistence type="predicted"/>
<comment type="caution">
    <text evidence="2">The sequence shown here is derived from an EMBL/GenBank/DDBJ whole genome shotgun (WGS) entry which is preliminary data.</text>
</comment>
<reference evidence="2 3" key="1">
    <citation type="submission" date="2018-06" db="EMBL/GenBank/DDBJ databases">
        <title>Genomic Encyclopedia of Archaeal and Bacterial Type Strains, Phase II (KMG-II): from individual species to whole genera.</title>
        <authorList>
            <person name="Goeker M."/>
        </authorList>
    </citation>
    <scope>NUCLEOTIDE SEQUENCE [LARGE SCALE GENOMIC DNA]</scope>
    <source>
        <strain evidence="2 3">DSM 6779</strain>
    </source>
</reference>
<dbReference type="AlphaFoldDB" id="A0A2W7NKM0"/>
<evidence type="ECO:0000313" key="3">
    <source>
        <dbReference type="Proteomes" id="UP000249239"/>
    </source>
</evidence>
<sequence>MYQVKRTYRQWLQSLLPLVLGVLFVTYYGGTSMFYHTHSVDGVTVTHSHPFQKGANDDASNTTHHHTKDALQLIQLLNQTTWEASSTPLLVPAPAYLEISTQQPVTVECIKTRHLRYLSLRAPPAC</sequence>
<dbReference type="EMBL" id="QKZK01000003">
    <property type="protein sequence ID" value="PZX20013.1"/>
    <property type="molecule type" value="Genomic_DNA"/>
</dbReference>
<keyword evidence="3" id="KW-1185">Reference proteome</keyword>
<keyword evidence="1" id="KW-0472">Membrane</keyword>
<keyword evidence="1" id="KW-1133">Transmembrane helix</keyword>
<accession>A0A2W7NKM0</accession>
<name>A0A2W7NKM0_9BACT</name>
<organism evidence="2 3">
    <name type="scientific">Breznakibacter xylanolyticus</name>
    <dbReference type="NCBI Taxonomy" id="990"/>
    <lineage>
        <taxon>Bacteria</taxon>
        <taxon>Pseudomonadati</taxon>
        <taxon>Bacteroidota</taxon>
        <taxon>Bacteroidia</taxon>
        <taxon>Marinilabiliales</taxon>
        <taxon>Marinilabiliaceae</taxon>
        <taxon>Breznakibacter</taxon>
    </lineage>
</organism>